<keyword evidence="2" id="KW-1185">Reference proteome</keyword>
<dbReference type="Proteomes" id="UP001237642">
    <property type="component" value="Unassembled WGS sequence"/>
</dbReference>
<dbReference type="EMBL" id="JAUIZM010000004">
    <property type="protein sequence ID" value="KAK1390663.1"/>
    <property type="molecule type" value="Genomic_DNA"/>
</dbReference>
<sequence>MSSNLWANVAVTSTGGRGHGCPNSSSTMLSKSLLKFCSRNGWCLEAVRLNLCSQVTTSETLDEFDDEENVPTIVIDKESEESCIQLNDISHKTTTGERLVSDGESIVLVQHCISSF</sequence>
<reference evidence="1" key="2">
    <citation type="submission" date="2023-05" db="EMBL/GenBank/DDBJ databases">
        <authorList>
            <person name="Schelkunov M.I."/>
        </authorList>
    </citation>
    <scope>NUCLEOTIDE SEQUENCE</scope>
    <source>
        <strain evidence="1">Hsosn_3</strain>
        <tissue evidence="1">Leaf</tissue>
    </source>
</reference>
<organism evidence="1 2">
    <name type="scientific">Heracleum sosnowskyi</name>
    <dbReference type="NCBI Taxonomy" id="360622"/>
    <lineage>
        <taxon>Eukaryota</taxon>
        <taxon>Viridiplantae</taxon>
        <taxon>Streptophyta</taxon>
        <taxon>Embryophyta</taxon>
        <taxon>Tracheophyta</taxon>
        <taxon>Spermatophyta</taxon>
        <taxon>Magnoliopsida</taxon>
        <taxon>eudicotyledons</taxon>
        <taxon>Gunneridae</taxon>
        <taxon>Pentapetalae</taxon>
        <taxon>asterids</taxon>
        <taxon>campanulids</taxon>
        <taxon>Apiales</taxon>
        <taxon>Apiaceae</taxon>
        <taxon>Apioideae</taxon>
        <taxon>apioid superclade</taxon>
        <taxon>Tordylieae</taxon>
        <taxon>Tordyliinae</taxon>
        <taxon>Heracleum</taxon>
    </lineage>
</organism>
<gene>
    <name evidence="1" type="ORF">POM88_018841</name>
</gene>
<dbReference type="AlphaFoldDB" id="A0AAD8N0R2"/>
<protein>
    <submittedName>
        <fullName evidence="1">Uncharacterized protein</fullName>
    </submittedName>
</protein>
<name>A0AAD8N0R2_9APIA</name>
<evidence type="ECO:0000313" key="1">
    <source>
        <dbReference type="EMBL" id="KAK1390663.1"/>
    </source>
</evidence>
<comment type="caution">
    <text evidence="1">The sequence shown here is derived from an EMBL/GenBank/DDBJ whole genome shotgun (WGS) entry which is preliminary data.</text>
</comment>
<accession>A0AAD8N0R2</accession>
<evidence type="ECO:0000313" key="2">
    <source>
        <dbReference type="Proteomes" id="UP001237642"/>
    </source>
</evidence>
<reference evidence="1" key="1">
    <citation type="submission" date="2023-02" db="EMBL/GenBank/DDBJ databases">
        <title>Genome of toxic invasive species Heracleum sosnowskyi carries increased number of genes despite the absence of recent whole-genome duplications.</title>
        <authorList>
            <person name="Schelkunov M."/>
            <person name="Shtratnikova V."/>
            <person name="Makarenko M."/>
            <person name="Klepikova A."/>
            <person name="Omelchenko D."/>
            <person name="Novikova G."/>
            <person name="Obukhova E."/>
            <person name="Bogdanov V."/>
            <person name="Penin A."/>
            <person name="Logacheva M."/>
        </authorList>
    </citation>
    <scope>NUCLEOTIDE SEQUENCE</scope>
    <source>
        <strain evidence="1">Hsosn_3</strain>
        <tissue evidence="1">Leaf</tissue>
    </source>
</reference>
<proteinExistence type="predicted"/>